<feature type="domain" description="Xaa-Pro dipeptidyl-peptidase C-terminal" evidence="1">
    <location>
        <begin position="6"/>
        <end position="191"/>
    </location>
</feature>
<evidence type="ECO:0000259" key="1">
    <source>
        <dbReference type="SMART" id="SM00939"/>
    </source>
</evidence>
<organism evidence="2 3">
    <name type="scientific">Sporothrix eucalyptigena</name>
    <dbReference type="NCBI Taxonomy" id="1812306"/>
    <lineage>
        <taxon>Eukaryota</taxon>
        <taxon>Fungi</taxon>
        <taxon>Dikarya</taxon>
        <taxon>Ascomycota</taxon>
        <taxon>Pezizomycotina</taxon>
        <taxon>Sordariomycetes</taxon>
        <taxon>Sordariomycetidae</taxon>
        <taxon>Ophiostomatales</taxon>
        <taxon>Ophiostomataceae</taxon>
        <taxon>Sporothrix</taxon>
    </lineage>
</organism>
<dbReference type="Gene3D" id="2.60.120.260">
    <property type="entry name" value="Galactose-binding domain-like"/>
    <property type="match status" value="1"/>
</dbReference>
<name>A0ABP0D0H9_9PEZI</name>
<comment type="caution">
    <text evidence="2">The sequence shown here is derived from an EMBL/GenBank/DDBJ whole genome shotgun (WGS) entry which is preliminary data.</text>
</comment>
<dbReference type="Pfam" id="PF08530">
    <property type="entry name" value="PepX_C"/>
    <property type="match status" value="1"/>
</dbReference>
<keyword evidence="3" id="KW-1185">Reference proteome</keyword>
<gene>
    <name evidence="2" type="ORF">SEUCBS140593_010196</name>
</gene>
<evidence type="ECO:0000313" key="2">
    <source>
        <dbReference type="EMBL" id="CAK7237912.1"/>
    </source>
</evidence>
<proteinExistence type="predicted"/>
<evidence type="ECO:0000313" key="3">
    <source>
        <dbReference type="Proteomes" id="UP001642482"/>
    </source>
</evidence>
<dbReference type="EMBL" id="CAWUHD010000197">
    <property type="protein sequence ID" value="CAK7237912.1"/>
    <property type="molecule type" value="Genomic_DNA"/>
</dbReference>
<dbReference type="InterPro" id="IPR008979">
    <property type="entry name" value="Galactose-bd-like_sf"/>
</dbReference>
<dbReference type="Proteomes" id="UP001642482">
    <property type="component" value="Unassembled WGS sequence"/>
</dbReference>
<sequence>MSYRSDVPSLQIDSDPEELCFEYTFSHRSNLVGYSKAVVYMSCPDADDMDVFVQLRKADVDGNILQNINIPLRDLQLKASEVVSINTNKYLGPSGILRASHRAIDAELSKPHWPLHSHLEEQKIPPGTVVKLEIGIWPSGIVFQPGERLVFKVAGHHMTLAEFEPLRGGFMTSNKGTHVVHMGGEYPSHVILPFVRV</sequence>
<dbReference type="SUPFAM" id="SSF49785">
    <property type="entry name" value="Galactose-binding domain-like"/>
    <property type="match status" value="1"/>
</dbReference>
<protein>
    <recommendedName>
        <fullName evidence="1">Xaa-Pro dipeptidyl-peptidase C-terminal domain-containing protein</fullName>
    </recommendedName>
</protein>
<dbReference type="InterPro" id="IPR013736">
    <property type="entry name" value="Xaa-Pro_dipept_C"/>
</dbReference>
<accession>A0ABP0D0H9</accession>
<reference evidence="2 3" key="1">
    <citation type="submission" date="2024-01" db="EMBL/GenBank/DDBJ databases">
        <authorList>
            <person name="Allen C."/>
            <person name="Tagirdzhanova G."/>
        </authorList>
    </citation>
    <scope>NUCLEOTIDE SEQUENCE [LARGE SCALE GENOMIC DNA]</scope>
</reference>
<dbReference type="SMART" id="SM00939">
    <property type="entry name" value="PepX_C"/>
    <property type="match status" value="1"/>
</dbReference>